<feature type="region of interest" description="Disordered" evidence="8">
    <location>
        <begin position="2537"/>
        <end position="2683"/>
    </location>
</feature>
<dbReference type="SUPFAM" id="SSF48371">
    <property type="entry name" value="ARM repeat"/>
    <property type="match status" value="1"/>
</dbReference>
<dbReference type="InterPro" id="IPR035983">
    <property type="entry name" value="Hect_E3_ubiquitin_ligase"/>
</dbReference>
<dbReference type="InterPro" id="IPR000569">
    <property type="entry name" value="HECT_dom"/>
</dbReference>
<dbReference type="Gene3D" id="6.10.250.1630">
    <property type="match status" value="1"/>
</dbReference>
<dbReference type="InterPro" id="IPR010314">
    <property type="entry name" value="E3_Ub_ligase_DUF913"/>
</dbReference>
<feature type="domain" description="HECT" evidence="10">
    <location>
        <begin position="3449"/>
        <end position="3790"/>
    </location>
</feature>
<dbReference type="InterPro" id="IPR025527">
    <property type="entry name" value="HUWE1/Rev1_UBM"/>
</dbReference>
<dbReference type="PANTHER" id="PTHR11254:SF67">
    <property type="entry name" value="E3 UBIQUITIN-PROTEIN LIGASE HUWE1"/>
    <property type="match status" value="1"/>
</dbReference>
<dbReference type="SMART" id="SM00165">
    <property type="entry name" value="UBA"/>
    <property type="match status" value="1"/>
</dbReference>
<evidence type="ECO:0000256" key="2">
    <source>
        <dbReference type="ARBA" id="ARBA00004906"/>
    </source>
</evidence>
<comment type="caution">
    <text evidence="11">The sequence shown here is derived from an EMBL/GenBank/DDBJ whole genome shotgun (WGS) entry which is preliminary data.</text>
</comment>
<dbReference type="InterPro" id="IPR009060">
    <property type="entry name" value="UBA-like_sf"/>
</dbReference>
<dbReference type="FunFam" id="3.30.2410.10:FF:000010">
    <property type="entry name" value="E3 ubiquitin-protein ligase UPL1"/>
    <property type="match status" value="1"/>
</dbReference>
<feature type="region of interest" description="Disordered" evidence="8">
    <location>
        <begin position="3110"/>
        <end position="3142"/>
    </location>
</feature>
<feature type="region of interest" description="Disordered" evidence="8">
    <location>
        <begin position="2171"/>
        <end position="2258"/>
    </location>
</feature>
<dbReference type="Gene3D" id="1.10.8.10">
    <property type="entry name" value="DNA helicase RuvA subunit, C-terminal domain"/>
    <property type="match status" value="1"/>
</dbReference>
<dbReference type="InterPro" id="IPR050409">
    <property type="entry name" value="E3_ubiq-protein_ligase"/>
</dbReference>
<feature type="compositionally biased region" description="Acidic residues" evidence="8">
    <location>
        <begin position="2231"/>
        <end position="2258"/>
    </location>
</feature>
<evidence type="ECO:0000259" key="10">
    <source>
        <dbReference type="PROSITE" id="PS50237"/>
    </source>
</evidence>
<feature type="region of interest" description="Disordered" evidence="8">
    <location>
        <begin position="720"/>
        <end position="739"/>
    </location>
</feature>
<sequence length="3790" mass="413591">MKFKKRRGTDAPPKVKAFINNVVSVPFENIELPLKTFIWEYEKGDFNHWVELFNHFDSFFEKYVKPRKDLQLEDNFEEVDAYFPTEAVLQVLRVSRTILENCTNKHFYSSYEHLSSLLASSDADVVIASLQTLAAFVKKPVGKCSIRDAALNAKLFALSQGWGGKEEGLGLLACSTKNGPDPVGYQLGSAVHFEFYVDESVKKGDSAEEDPGPSGLQVIHIPDMSMHPESDIQLLKHLIDEYKVPSGLWFSLLTRLRFARSFSCLDTRRQYICIRLLAFTVLVQASNDANDLAAFFTNEPEFVNELVSLVRFDDEVPEHVRILAILALGALYQDRSRQTTVLNVITSGGHRGILPSLMQKAIGSISSGSADCSISFLEALLSLITVLVSSSSGCTALRDVGLMPTLLPLLKDLNPQDIHLVTAAVHVLEAFMDYSNPAAISFRDLGGLDNTIARLKFEVCGVEEGALKQMAESQVHDKGKSPLNDTGMSEAVLTTQSDTFVPYHRRLLMKALLRAISLGTYAPGNTARLYGSEESALPFCLCAIFRRAKDFGGGVFSLAATVMSDLIHKDPTCYSVLDSAGLPNAFLDAIMAGVLPSAEAVSCIPQCLDALCLNNLGLQAINERGALKCLVKIFTSKIYLRALANDTPGSLSTALDELMRHAAALRGPGVDVLIEILNTIAKIGSGIETPTSLQDSASTSAPVPMETDLEERLACSVDGEESSRAIPEQAADSSAESSNSNMEAFLPDCISNATRLLENILHNTDTCGIFIEKKGIESVLQLFDLPLLPLSFASGQNIAVAFKNFSPQHSPPLTRAVCTALREHLKPALKVADSLVGTKLADIEGPERMKILRCLSSLEGVLSFSTHLLKSTTTMMPELGSGDADILKDLGKVYKQVLWQVSLVNDARVDAKKEAEQGPSTSNAAANVSGSEVASDASTVSVVRYVNPVSMRNGPASGWGIDPEFLSVIQTGEGLHRHSRRDHGVDGISRMRLGRLGRQADVSDLDISGSVNAAETSQSQESKRKSPDLLDYETMNKVATAMRSFYVNLVKVLVVPNRRRDDTGSLSGAAKSVVVSLAKVFNESLDVDEKCTFSEFELALSTKCRYLGKVVDDITAVIYDNRRRMCNTAVVNYFYSHGTIQKLLTTFEATGVLLWTVPLMSQPGKETEKEKDNENDKIEHTPWLLETLRSYCKLLEHLVTSSLLLTTNSASQLLVQPVVGASFHVPRDPEVFVRTIQAQVLRAVLPVWNHPMFSRCSSSLITSVVSIITHVYSGVGDAKGSRNGVPGSNGQRFRGHPPDETSISMIVDMGFPRSRAEEALRRVETNSVEMAMEWLFSHPEEPAQEDDELAQALALSLGKSSEAPKDESSEKGKEVLNEEKLPENPPVEDVLDTCMNMLQSTDTIAFPMTDLIVTLCCQNKGQYRLRVVAYLVQHLKLCKVDGYERDNSPVSTISHLLALVLSEDSSAREAAAENGLVCIALELLTNFAPKNVAGEKVYVPKWVTALLLVLDQLLQCKLQFTSDPQNTTGTGSHANTSEDISAGMGTVNDSIKSALDENNKDTTPFMGILGKPSGYMTTDEQHKAMNIACDYLQLHLPATTVQSVLHLCARLTKSHVMAMKFLERGGLSSLLCLPRSSFFPGFDSVAAAIIRHLLEDPQTLQFAMEVEIRLTLINILNRHVGSVSSRTFLTSMAPVISREPTIFMQAAAVVCQLETVGGRSNIILSKEKEDKEKGKEKEKMKEKDKAKTSCNTEACVASGDFGRLHEGLGRPPDGLGKTPKGHKKIPHSFTQVIDQLLEVILHYPPPSQGEECTGSTMAMEVDEVAPKEKGKAKIEDTMKSENDIVPDGSAGLAKVAFILKLMSDILLMYVHAVGVVLRRDSESSQGRGPCQGAEISGHGGLLYHVLHRLLPYPIDKTSESNSEEWREKLSEKASWFLVVICGRSSEGRKRVISEIVRALNMASNSVKSSSNHVQLPNKKVLAFVELVNSILSNNASSGNTQVSGCSPDMAKAMIDTAMVQALTSTLQVIDLDHPDAPKLVNLILKALEALTRAASTGEKVYKSEDGDKKKTLVAEERNHGGTVGVTSGEVAQIEQNEISQGAEQYATGLGQRQVQIAQGNADPVSHEAGNVNEHMEHEMRIEREECTEAHNAAGHGEEFIRGTVEVTTDLHNSTTEVSFRVEHRADDEMGDEDDDEDMDDDVEEEDEDEDEDEEDDIEGEEGAAHMSLADTDVEDHEDNGLGDDYGDDMVEEEDDDDFPENRVIEVRWREGLDGLNHVQVLGHAGGGGNLVDLSAEPFQGIHMEDIFGLRRSAGVDRRRPTGHRPFPERPGLDRGGAFQHPLLTRPAQSGAAASNGSIWAASGNISRDSAAISGGSFDVAQFLMYDAPMLLPSEHPGGSFFGDRGVGGPPPLLDFSMDPIFVTGRRGPGNGWWTDDGQPQAGAQAAAIAQAVEEEFLSQLRSLTQSVDGSQSVQAAVPSTDNVDGEQQTTAAVMDTDVQTSLPPSNLSAQQIEERQMGEGEISQVQQNASVAHIEQREPDFNVVGNRDDPDVMMRDEGNEAGTRDLESESQDSEGSGATMGESLRSLEVETGSADGREETERQGGNQTLAVPAADVTDARASGMDTENINSERRGADSVGQVQDTYVDQNHTTDETSHVQAQDETAQAGNNESAERSSEETRMNTIDPTFLEALPDDLRAEVLASQQVQSVRAANYTPPPAEDIDPEFLAALPPDIQAEVLAQQRAQRVVQSQQAEGQPVDMDSASIIATFPAELREEVLLTSSEAVLAALSPALLAEAQMLRERAMSQYQHRSFLGAGHRLGGRRHNIGIGGQASMERGVGNSVGLTLGRRPGTSLGNGIKMKEVEGKALVDTDALKAMLQLLRLAQPLGKGLLQRLLLNLCAHGATRATLVHLLLDMLRPEAEGLPVQSNGVPSQRLYGCQWNVVYARSQLSDGVPPLVSRRVLEILTYLAKNHLCVADLLFYMESCPSLEVMTQTSVISNGEKGKGKIVAEVHSSHSSEKTDRGDIPLVLLLKLLNQPLFSRSSAHLEQLMGLLEVVMNNAGIKSELEAPASQPKDVVSQAESGHDVTESLPEVVSGVDLATQTGEPAYVESNDDSKLPGSSDVAKTNESQEASASGLKKEMDASEILLQLPQRELQNLCKLLAKEGLSDVVYAKVAEVLKKLASIAPTHRKLFISELAAAAHCLSGDAVGELVTLQEMELLGGNACSMAGAAILRVLQAMSTLTSDVGTGVTDDKEHESLSVVGELNMALDPLWQGLSVCISKIEQSLGNASDVSASASRNTAATSAAPALPPGTQRVLPFIEAFFVLCEKLQLVVSVGQHDPDDASTSDAGQPRKTEGGMTFVKFADKHRRLLNAFVRQHPGLLEKSLSLILKTPRLIDFDNKRSFFRSRIRQQNEQHNYNPLRICVRRTYVLEDSYNQLRMRSVDDIKGRLTVQFQGEEGIDAGGLTREWYQLLSRVIFDKGALLFTTVGNESTFQPNPNSVYQTEHLSYFKFVGRVVAKALFDGQLLDVHFTRSFYKHILGVRVTYHDIEAIDPDYFKNLKWMLENDISDILDLTFSIDADEEKRILYEKTEVTDHELISGGRNIRVTEESKHRYVDLVAEHILTNAIRSQINAFMEGFNELIPRHLISIFNDKELELLISGLPEIDLDDLKSSAEYTGYTSASPVIQWFWEVVQGFGKEDMARLLQFVTGTSKVPLEGFKALQGISGPQRFQIHKAYGAPERLPSAHTCFNQLDLPEYSCKEQLQERLLLAIHEASEGFGFG</sequence>
<keyword evidence="5 7" id="KW-0833">Ubl conjugation pathway</keyword>
<dbReference type="CDD" id="cd14327">
    <property type="entry name" value="UBA_atUPL1_2_like"/>
    <property type="match status" value="1"/>
</dbReference>
<dbReference type="GO" id="GO:0006511">
    <property type="term" value="P:ubiquitin-dependent protein catabolic process"/>
    <property type="evidence" value="ECO:0007669"/>
    <property type="project" value="TreeGrafter"/>
</dbReference>
<feature type="compositionally biased region" description="Basic and acidic residues" evidence="8">
    <location>
        <begin position="2537"/>
        <end position="2567"/>
    </location>
</feature>
<comment type="similarity">
    <text evidence="6">Belongs to the UPL family. TOM1/PTR1 subfamily.</text>
</comment>
<dbReference type="CDD" id="cd00078">
    <property type="entry name" value="HECTc"/>
    <property type="match status" value="1"/>
</dbReference>
<feature type="compositionally biased region" description="Basic and acidic residues" evidence="8">
    <location>
        <begin position="2673"/>
        <end position="2682"/>
    </location>
</feature>
<evidence type="ECO:0000256" key="4">
    <source>
        <dbReference type="ARBA" id="ARBA00022679"/>
    </source>
</evidence>
<evidence type="ECO:0000256" key="1">
    <source>
        <dbReference type="ARBA" id="ARBA00000885"/>
    </source>
</evidence>
<reference evidence="11 12" key="1">
    <citation type="journal article" date="2021" name="Nat. Plants">
        <title>The Taxus genome provides insights into paclitaxel biosynthesis.</title>
        <authorList>
            <person name="Xiong X."/>
            <person name="Gou J."/>
            <person name="Liao Q."/>
            <person name="Li Y."/>
            <person name="Zhou Q."/>
            <person name="Bi G."/>
            <person name="Li C."/>
            <person name="Du R."/>
            <person name="Wang X."/>
            <person name="Sun T."/>
            <person name="Guo L."/>
            <person name="Liang H."/>
            <person name="Lu P."/>
            <person name="Wu Y."/>
            <person name="Zhang Z."/>
            <person name="Ro D.K."/>
            <person name="Shang Y."/>
            <person name="Huang S."/>
            <person name="Yan J."/>
        </authorList>
    </citation>
    <scope>NUCLEOTIDE SEQUENCE [LARGE SCALE GENOMIC DNA]</scope>
    <source>
        <strain evidence="11">Ta-2019</strain>
    </source>
</reference>
<dbReference type="Gene3D" id="3.30.2410.10">
    <property type="entry name" value="Hect, E3 ligase catalytic domain"/>
    <property type="match status" value="1"/>
</dbReference>
<evidence type="ECO:0000256" key="3">
    <source>
        <dbReference type="ARBA" id="ARBA00012485"/>
    </source>
</evidence>
<dbReference type="SUPFAM" id="SSF46934">
    <property type="entry name" value="UBA-like"/>
    <property type="match status" value="1"/>
</dbReference>
<feature type="region of interest" description="Disordered" evidence="8">
    <location>
        <begin position="1007"/>
        <end position="1027"/>
    </location>
</feature>
<keyword evidence="4" id="KW-0808">Transferase</keyword>
<dbReference type="OMA" id="NSEEWRE"/>
<evidence type="ECO:0000256" key="6">
    <source>
        <dbReference type="ARBA" id="ARBA00034494"/>
    </source>
</evidence>
<dbReference type="PROSITE" id="PS50237">
    <property type="entry name" value="HECT"/>
    <property type="match status" value="1"/>
</dbReference>
<feature type="compositionally biased region" description="Polar residues" evidence="8">
    <location>
        <begin position="3127"/>
        <end position="3137"/>
    </location>
</feature>
<dbReference type="InterPro" id="IPR010309">
    <property type="entry name" value="E3_Ub_ligase_DUF908"/>
</dbReference>
<comment type="catalytic activity">
    <reaction evidence="1">
        <text>S-ubiquitinyl-[E2 ubiquitin-conjugating enzyme]-L-cysteine + [acceptor protein]-L-lysine = [E2 ubiquitin-conjugating enzyme]-L-cysteine + N(6)-ubiquitinyl-[acceptor protein]-L-lysine.</text>
        <dbReference type="EC" id="2.3.2.26"/>
    </reaction>
</comment>
<dbReference type="Pfam" id="PF22562">
    <property type="entry name" value="UBA_7"/>
    <property type="match status" value="1"/>
</dbReference>
<dbReference type="Gene3D" id="3.90.1750.10">
    <property type="entry name" value="Hect, E3 ligase catalytic domains"/>
    <property type="match status" value="1"/>
</dbReference>
<dbReference type="EC" id="2.3.2.26" evidence="3"/>
<proteinExistence type="inferred from homology"/>
<feature type="compositionally biased region" description="Low complexity" evidence="8">
    <location>
        <begin position="730"/>
        <end position="739"/>
    </location>
</feature>
<gene>
    <name evidence="11" type="ORF">KI387_028898</name>
</gene>
<dbReference type="GO" id="GO:0005737">
    <property type="term" value="C:cytoplasm"/>
    <property type="evidence" value="ECO:0007669"/>
    <property type="project" value="TreeGrafter"/>
</dbReference>
<dbReference type="Pfam" id="PF06025">
    <property type="entry name" value="DUF913"/>
    <property type="match status" value="1"/>
</dbReference>
<feature type="region of interest" description="Disordered" evidence="8">
    <location>
        <begin position="1358"/>
        <end position="1384"/>
    </location>
</feature>
<feature type="compositionally biased region" description="Basic and acidic residues" evidence="8">
    <location>
        <begin position="1362"/>
        <end position="1382"/>
    </location>
</feature>
<dbReference type="SMART" id="SM00119">
    <property type="entry name" value="HECTc"/>
    <property type="match status" value="1"/>
</dbReference>
<protein>
    <recommendedName>
        <fullName evidence="3">HECT-type E3 ubiquitin transferase</fullName>
        <ecNumber evidence="3">2.3.2.26</ecNumber>
    </recommendedName>
</protein>
<feature type="compositionally biased region" description="Polar residues" evidence="8">
    <location>
        <begin position="2658"/>
        <end position="2672"/>
    </location>
</feature>
<feature type="compositionally biased region" description="Polar residues" evidence="8">
    <location>
        <begin position="1009"/>
        <end position="1020"/>
    </location>
</feature>
<name>A0AA38C8G0_TAXCH</name>
<dbReference type="FunFam" id="3.90.1750.10:FF:000003">
    <property type="entry name" value="E3 ubiquitin-protein ligase UPL1"/>
    <property type="match status" value="1"/>
</dbReference>
<feature type="compositionally biased region" description="Acidic residues" evidence="8">
    <location>
        <begin position="2188"/>
        <end position="2221"/>
    </location>
</feature>
<feature type="compositionally biased region" description="Polar residues" evidence="8">
    <location>
        <begin position="2640"/>
        <end position="2650"/>
    </location>
</feature>
<organism evidence="11 12">
    <name type="scientific">Taxus chinensis</name>
    <name type="common">Chinese yew</name>
    <name type="synonym">Taxus wallichiana var. chinensis</name>
    <dbReference type="NCBI Taxonomy" id="29808"/>
    <lineage>
        <taxon>Eukaryota</taxon>
        <taxon>Viridiplantae</taxon>
        <taxon>Streptophyta</taxon>
        <taxon>Embryophyta</taxon>
        <taxon>Tracheophyta</taxon>
        <taxon>Spermatophyta</taxon>
        <taxon>Pinopsida</taxon>
        <taxon>Pinidae</taxon>
        <taxon>Conifers II</taxon>
        <taxon>Cupressales</taxon>
        <taxon>Taxaceae</taxon>
        <taxon>Taxus</taxon>
    </lineage>
</organism>
<dbReference type="Gene3D" id="1.25.10.10">
    <property type="entry name" value="Leucine-rich Repeat Variant"/>
    <property type="match status" value="1"/>
</dbReference>
<feature type="region of interest" description="Disordered" evidence="8">
    <location>
        <begin position="1280"/>
        <end position="1301"/>
    </location>
</feature>
<dbReference type="Pfam" id="PF06012">
    <property type="entry name" value="DUF908"/>
    <property type="match status" value="2"/>
</dbReference>
<keyword evidence="12" id="KW-1185">Reference proteome</keyword>
<evidence type="ECO:0000256" key="8">
    <source>
        <dbReference type="SAM" id="MobiDB-lite"/>
    </source>
</evidence>
<dbReference type="InterPro" id="IPR015940">
    <property type="entry name" value="UBA"/>
</dbReference>
<dbReference type="PROSITE" id="PS50030">
    <property type="entry name" value="UBA"/>
    <property type="match status" value="1"/>
</dbReference>
<accession>A0AA38C8G0</accession>
<comment type="pathway">
    <text evidence="2">Protein modification; protein ubiquitination.</text>
</comment>
<evidence type="ECO:0000256" key="5">
    <source>
        <dbReference type="ARBA" id="ARBA00022786"/>
    </source>
</evidence>
<dbReference type="GO" id="GO:0000209">
    <property type="term" value="P:protein polyubiquitination"/>
    <property type="evidence" value="ECO:0007669"/>
    <property type="project" value="TreeGrafter"/>
</dbReference>
<evidence type="ECO:0000259" key="9">
    <source>
        <dbReference type="PROSITE" id="PS50030"/>
    </source>
</evidence>
<evidence type="ECO:0000256" key="7">
    <source>
        <dbReference type="PROSITE-ProRule" id="PRU00104"/>
    </source>
</evidence>
<feature type="active site" description="Glycyl thioester intermediate" evidence="7">
    <location>
        <position position="3757"/>
    </location>
</feature>
<dbReference type="SUPFAM" id="SSF56204">
    <property type="entry name" value="Hect, E3 ligase catalytic domain"/>
    <property type="match status" value="1"/>
</dbReference>
<evidence type="ECO:0000313" key="11">
    <source>
        <dbReference type="EMBL" id="KAH9297216.1"/>
    </source>
</evidence>
<dbReference type="EMBL" id="JAHRHJ020000010">
    <property type="protein sequence ID" value="KAH9297216.1"/>
    <property type="molecule type" value="Genomic_DNA"/>
</dbReference>
<dbReference type="GO" id="GO:0061630">
    <property type="term" value="F:ubiquitin protein ligase activity"/>
    <property type="evidence" value="ECO:0007669"/>
    <property type="project" value="UniProtKB-EC"/>
</dbReference>
<dbReference type="Pfam" id="PF14377">
    <property type="entry name" value="UBM"/>
    <property type="match status" value="3"/>
</dbReference>
<dbReference type="InterPro" id="IPR016024">
    <property type="entry name" value="ARM-type_fold"/>
</dbReference>
<dbReference type="Pfam" id="PF00632">
    <property type="entry name" value="HECT"/>
    <property type="match status" value="1"/>
</dbReference>
<dbReference type="Proteomes" id="UP000824469">
    <property type="component" value="Unassembled WGS sequence"/>
</dbReference>
<feature type="domain" description="UBA" evidence="9">
    <location>
        <begin position="1297"/>
        <end position="1338"/>
    </location>
</feature>
<evidence type="ECO:0000313" key="12">
    <source>
        <dbReference type="Proteomes" id="UP000824469"/>
    </source>
</evidence>
<feature type="region of interest" description="Disordered" evidence="8">
    <location>
        <begin position="3070"/>
        <end position="3098"/>
    </location>
</feature>
<dbReference type="InterPro" id="IPR011989">
    <property type="entry name" value="ARM-like"/>
</dbReference>
<dbReference type="PANTHER" id="PTHR11254">
    <property type="entry name" value="HECT DOMAIN UBIQUITIN-PROTEIN LIGASE"/>
    <property type="match status" value="1"/>
</dbReference>
<dbReference type="FunFam" id="3.30.2160.10:FF:000001">
    <property type="entry name" value="E3 ubiquitin-protein ligase NEDD4-like"/>
    <property type="match status" value="1"/>
</dbReference>
<dbReference type="Gene3D" id="3.30.2160.10">
    <property type="entry name" value="Hect, E3 ligase catalytic domain"/>
    <property type="match status" value="1"/>
</dbReference>